<feature type="transmembrane region" description="Helical" evidence="16">
    <location>
        <begin position="329"/>
        <end position="346"/>
    </location>
</feature>
<dbReference type="Pfam" id="PF00361">
    <property type="entry name" value="Proton_antipo_M"/>
    <property type="match status" value="1"/>
</dbReference>
<feature type="transmembrane region" description="Helical" evidence="16">
    <location>
        <begin position="6"/>
        <end position="23"/>
    </location>
</feature>
<feature type="transmembrane region" description="Helical" evidence="16">
    <location>
        <begin position="80"/>
        <end position="101"/>
    </location>
</feature>
<feature type="transmembrane region" description="Helical" evidence="16">
    <location>
        <begin position="445"/>
        <end position="464"/>
    </location>
</feature>
<accession>B2BRP6</accession>
<proteinExistence type="inferred from homology"/>
<feature type="transmembrane region" description="Helical" evidence="16">
    <location>
        <begin position="269"/>
        <end position="285"/>
    </location>
</feature>
<feature type="transmembrane region" description="Helical" evidence="16">
    <location>
        <begin position="366"/>
        <end position="382"/>
    </location>
</feature>
<evidence type="ECO:0000313" key="20">
    <source>
        <dbReference type="EMBL" id="ABR58840.1"/>
    </source>
</evidence>
<keyword evidence="10 16" id="KW-1133">Transmembrane helix</keyword>
<feature type="transmembrane region" description="Helical" evidence="16">
    <location>
        <begin position="580"/>
        <end position="600"/>
    </location>
</feature>
<keyword evidence="5" id="KW-0679">Respiratory chain</keyword>
<comment type="similarity">
    <text evidence="16">Belongs to the complex I subunit 5 family.</text>
</comment>
<dbReference type="InterPro" id="IPR003945">
    <property type="entry name" value="NU5C-like"/>
</dbReference>
<feature type="domain" description="NADH-Ubiquinone oxidoreductase (complex I) chain 5 N-terminal" evidence="18">
    <location>
        <begin position="64"/>
        <end position="114"/>
    </location>
</feature>
<dbReference type="PANTHER" id="PTHR42829:SF2">
    <property type="entry name" value="NADH-UBIQUINONE OXIDOREDUCTASE CHAIN 5"/>
    <property type="match status" value="1"/>
</dbReference>
<comment type="function">
    <text evidence="16">Core subunit of the mitochondrial membrane respiratory chain NADH dehydrogenase (Complex I) which catalyzes electron transfer from NADH through the respiratory chain, using ubiquinone as an electron acceptor. Essential for the catalytic activity and assembly of complex I.</text>
</comment>
<evidence type="ECO:0000259" key="17">
    <source>
        <dbReference type="Pfam" id="PF00361"/>
    </source>
</evidence>
<keyword evidence="8" id="KW-1278">Translocase</keyword>
<evidence type="ECO:0000256" key="6">
    <source>
        <dbReference type="ARBA" id="ARBA00022692"/>
    </source>
</evidence>
<feature type="domain" description="NADH:quinone oxidoreductase/Mrp antiporter transmembrane" evidence="17">
    <location>
        <begin position="132"/>
        <end position="408"/>
    </location>
</feature>
<name>B2BRP6_APHVA</name>
<dbReference type="InterPro" id="IPR018393">
    <property type="entry name" value="NADHpl_OxRdtase_5_subgr"/>
</dbReference>
<keyword evidence="11 16" id="KW-0520">NAD</keyword>
<evidence type="ECO:0000256" key="10">
    <source>
        <dbReference type="ARBA" id="ARBA00022989"/>
    </source>
</evidence>
<feature type="transmembrane region" description="Helical" evidence="16">
    <location>
        <begin position="167"/>
        <end position="184"/>
    </location>
</feature>
<dbReference type="AlphaFoldDB" id="B2BRP6"/>
<dbReference type="GO" id="GO:0042773">
    <property type="term" value="P:ATP synthesis coupled electron transport"/>
    <property type="evidence" value="ECO:0007669"/>
    <property type="project" value="InterPro"/>
</dbReference>
<dbReference type="GO" id="GO:0015990">
    <property type="term" value="P:electron transport coupled proton transport"/>
    <property type="evidence" value="ECO:0007669"/>
    <property type="project" value="TreeGrafter"/>
</dbReference>
<dbReference type="GO" id="GO:0003954">
    <property type="term" value="F:NADH dehydrogenase activity"/>
    <property type="evidence" value="ECO:0007669"/>
    <property type="project" value="TreeGrafter"/>
</dbReference>
<keyword evidence="14 16" id="KW-0472">Membrane</keyword>
<keyword evidence="4 16" id="KW-0813">Transport</keyword>
<evidence type="ECO:0000256" key="13">
    <source>
        <dbReference type="ARBA" id="ARBA00023128"/>
    </source>
</evidence>
<feature type="domain" description="NADH dehydrogenase subunit 5 C-terminal" evidence="19">
    <location>
        <begin position="415"/>
        <end position="596"/>
    </location>
</feature>
<dbReference type="PRINTS" id="PR01435">
    <property type="entry name" value="NPOXDRDTASE5"/>
</dbReference>
<dbReference type="GO" id="GO:0008137">
    <property type="term" value="F:NADH dehydrogenase (ubiquinone) activity"/>
    <property type="evidence" value="ECO:0007669"/>
    <property type="project" value="UniProtKB-EC"/>
</dbReference>
<evidence type="ECO:0000256" key="15">
    <source>
        <dbReference type="ARBA" id="ARBA00049551"/>
    </source>
</evidence>
<geneLocation type="mitochondrion" evidence="20"/>
<evidence type="ECO:0000256" key="8">
    <source>
        <dbReference type="ARBA" id="ARBA00022967"/>
    </source>
</evidence>
<evidence type="ECO:0000256" key="1">
    <source>
        <dbReference type="ARBA" id="ARBA00004448"/>
    </source>
</evidence>
<dbReference type="PANTHER" id="PTHR42829">
    <property type="entry name" value="NADH-UBIQUINONE OXIDOREDUCTASE CHAIN 5"/>
    <property type="match status" value="1"/>
</dbReference>
<evidence type="ECO:0000256" key="9">
    <source>
        <dbReference type="ARBA" id="ARBA00022982"/>
    </source>
</evidence>
<keyword evidence="13 16" id="KW-0496">Mitochondrion</keyword>
<evidence type="ECO:0000256" key="11">
    <source>
        <dbReference type="ARBA" id="ARBA00023027"/>
    </source>
</evidence>
<evidence type="ECO:0000256" key="14">
    <source>
        <dbReference type="ARBA" id="ARBA00023136"/>
    </source>
</evidence>
<dbReference type="GO" id="GO:0005743">
    <property type="term" value="C:mitochondrial inner membrane"/>
    <property type="evidence" value="ECO:0007669"/>
    <property type="project" value="UniProtKB-SubCell"/>
</dbReference>
<dbReference type="Pfam" id="PF00662">
    <property type="entry name" value="Proton_antipo_N"/>
    <property type="match status" value="1"/>
</dbReference>
<feature type="transmembrane region" description="Helical" evidence="16">
    <location>
        <begin position="136"/>
        <end position="155"/>
    </location>
</feature>
<evidence type="ECO:0000256" key="3">
    <source>
        <dbReference type="ARBA" id="ARBA00021096"/>
    </source>
</evidence>
<feature type="transmembrane region" description="Helical" evidence="16">
    <location>
        <begin position="205"/>
        <end position="229"/>
    </location>
</feature>
<dbReference type="NCBIfam" id="TIGR01974">
    <property type="entry name" value="NDH_I_L"/>
    <property type="match status" value="1"/>
</dbReference>
<evidence type="ECO:0000256" key="4">
    <source>
        <dbReference type="ARBA" id="ARBA00022448"/>
    </source>
</evidence>
<dbReference type="InterPro" id="IPR001516">
    <property type="entry name" value="Proton_antipo_N"/>
</dbReference>
<sequence>MYLLALTIPLINFIVAIITRKTLHRKTIKTQLCLRLGITWIIRILIFYECTINETTCQTVLWKWIRTDYLKCKIRISLDLLSRSMLFIITTISLFVHIYSTIYLTDDPHTNRFMRYLSLFTFFMILLVTRNRVLSLFIGWEGVGICSYLLINFWLTRIQANKAGVKAIIINRIRDTTLLIRIILITREFGRIKFENIRKLTHNHYHIICLLLLLRAIGKSSLIGLHIWLPDAMEGPTPVSALIHAATMVTAGIFLLIRSSHILEKRKSILLLIAWLGIITAYFAATTRSLQNDIKRIIAYSTCSQLGYMALTIGLSHYSLRLLHLINHAFFKSLLFLGAGIIIHTIRNEQDPRKLRNLINKIPVTYIRILTGTLALTGLPFLTRYYSKDLIIENSFKHRRIFWLRIITAGLTALYSTRLISLTFFQHHNKCRSNYSTTKDNRKTNNWILLSLSILRLIAGYYFYHFILRFLRHTHRPTQTKILPLICRAIGTTLFLISQKHYNTYHTYKPYLYMLKTTLRNAWYFNTILNTIAQTFLHKSNSHTYKIIDQGILEDIGPNNIIKIRKNITNKIRLIQSSNLYTHMTLIILFYSIFIINNYISEAQRASKSLKNSKMQDKPLSKIQKQ</sequence>
<evidence type="ECO:0000256" key="2">
    <source>
        <dbReference type="ARBA" id="ARBA00012944"/>
    </source>
</evidence>
<dbReference type="EC" id="7.1.1.2" evidence="2 16"/>
<reference evidence="20" key="1">
    <citation type="journal article" date="2008" name="BMC Genomics">
        <title>The mitochondrial genome of the hexactinellid sponge Aphrocallistes vastus: evidence for programmed translational frameshifting.</title>
        <authorList>
            <person name="Rosengarten R.D."/>
            <person name="Sperling E.A."/>
            <person name="Moreno M.A."/>
            <person name="Leys S.P."/>
            <person name="Dellaporta S.L."/>
        </authorList>
    </citation>
    <scope>NUCLEOTIDE SEQUENCE</scope>
</reference>
<evidence type="ECO:0000259" key="19">
    <source>
        <dbReference type="Pfam" id="PF06455"/>
    </source>
</evidence>
<feature type="transmembrane region" description="Helical" evidence="16">
    <location>
        <begin position="402"/>
        <end position="425"/>
    </location>
</feature>
<keyword evidence="9" id="KW-0249">Electron transport</keyword>
<dbReference type="Pfam" id="PF06455">
    <property type="entry name" value="NADH5_C"/>
    <property type="match status" value="1"/>
</dbReference>
<dbReference type="InterPro" id="IPR001750">
    <property type="entry name" value="ND/Mrp_TM"/>
</dbReference>
<keyword evidence="6 16" id="KW-0812">Transmembrane</keyword>
<dbReference type="InterPro" id="IPR010934">
    <property type="entry name" value="NADH_DH_su5_C"/>
</dbReference>
<evidence type="ECO:0000256" key="7">
    <source>
        <dbReference type="ARBA" id="ARBA00022792"/>
    </source>
</evidence>
<keyword evidence="7" id="KW-0999">Mitochondrion inner membrane</keyword>
<comment type="catalytic activity">
    <reaction evidence="15 16">
        <text>a ubiquinone + NADH + 5 H(+)(in) = a ubiquinol + NAD(+) + 4 H(+)(out)</text>
        <dbReference type="Rhea" id="RHEA:29091"/>
        <dbReference type="Rhea" id="RHEA-COMP:9565"/>
        <dbReference type="Rhea" id="RHEA-COMP:9566"/>
        <dbReference type="ChEBI" id="CHEBI:15378"/>
        <dbReference type="ChEBI" id="CHEBI:16389"/>
        <dbReference type="ChEBI" id="CHEBI:17976"/>
        <dbReference type="ChEBI" id="CHEBI:57540"/>
        <dbReference type="ChEBI" id="CHEBI:57945"/>
        <dbReference type="EC" id="7.1.1.2"/>
    </reaction>
</comment>
<evidence type="ECO:0000259" key="18">
    <source>
        <dbReference type="Pfam" id="PF00662"/>
    </source>
</evidence>
<organism evidence="20">
    <name type="scientific">Aphrocallistes vastus</name>
    <name type="common">Cloud glass sponge</name>
    <name type="synonym">Aphrocallistes whiteavesianus</name>
    <dbReference type="NCBI Taxonomy" id="83887"/>
    <lineage>
        <taxon>Eukaryota</taxon>
        <taxon>Metazoa</taxon>
        <taxon>Porifera</taxon>
        <taxon>Hexactinellida</taxon>
        <taxon>Hexasterophora</taxon>
        <taxon>Sceptrulophora</taxon>
        <taxon>Aphrocallistidae</taxon>
        <taxon>Aphrocallistes</taxon>
    </lineage>
</organism>
<gene>
    <name evidence="20" type="primary">nad5</name>
</gene>
<dbReference type="PRINTS" id="PR01434">
    <property type="entry name" value="NADHDHGNASE5"/>
</dbReference>
<keyword evidence="12 16" id="KW-0830">Ubiquinone</keyword>
<comment type="subcellular location">
    <subcellularLocation>
        <location evidence="1">Mitochondrion inner membrane</location>
        <topology evidence="1">Multi-pass membrane protein</topology>
    </subcellularLocation>
</comment>
<evidence type="ECO:0000256" key="12">
    <source>
        <dbReference type="ARBA" id="ARBA00023075"/>
    </source>
</evidence>
<evidence type="ECO:0000256" key="5">
    <source>
        <dbReference type="ARBA" id="ARBA00022660"/>
    </source>
</evidence>
<feature type="transmembrane region" description="Helical" evidence="16">
    <location>
        <begin position="241"/>
        <end position="257"/>
    </location>
</feature>
<feature type="transmembrane region" description="Helical" evidence="16">
    <location>
        <begin position="113"/>
        <end position="129"/>
    </location>
</feature>
<protein>
    <recommendedName>
        <fullName evidence="3 16">NADH-ubiquinone oxidoreductase chain 5</fullName>
        <ecNumber evidence="2 16">7.1.1.2</ecNumber>
    </recommendedName>
</protein>
<dbReference type="EMBL" id="EU000309">
    <property type="protein sequence ID" value="ABR58840.1"/>
    <property type="molecule type" value="Genomic_DNA"/>
</dbReference>
<evidence type="ECO:0000256" key="16">
    <source>
        <dbReference type="RuleBase" id="RU003404"/>
    </source>
</evidence>